<evidence type="ECO:0000313" key="6">
    <source>
        <dbReference type="EMBL" id="CDR31282.1"/>
    </source>
</evidence>
<dbReference type="HAMAP" id="MF_01820">
    <property type="entry name" value="GTPase_RsgA"/>
    <property type="match status" value="1"/>
</dbReference>
<evidence type="ECO:0000313" key="7">
    <source>
        <dbReference type="Proteomes" id="UP000032434"/>
    </source>
</evidence>
<feature type="binding site" evidence="3">
    <location>
        <begin position="136"/>
        <end position="139"/>
    </location>
    <ligand>
        <name>GTP</name>
        <dbReference type="ChEBI" id="CHEBI:37565"/>
    </ligand>
</feature>
<dbReference type="PROSITE" id="PS51721">
    <property type="entry name" value="G_CP"/>
    <property type="match status" value="1"/>
</dbReference>
<feature type="domain" description="EngC GTPase" evidence="4">
    <location>
        <begin position="96"/>
        <end position="244"/>
    </location>
</feature>
<dbReference type="InterPro" id="IPR030378">
    <property type="entry name" value="G_CP_dom"/>
</dbReference>
<dbReference type="CDD" id="cd01854">
    <property type="entry name" value="YjeQ_EngC"/>
    <property type="match status" value="1"/>
</dbReference>
<dbReference type="HOGENOM" id="CLU_033617_2_1_14"/>
<accession>A0A061AJW7</accession>
<evidence type="ECO:0000259" key="5">
    <source>
        <dbReference type="PROSITE" id="PS51721"/>
    </source>
</evidence>
<sequence>MNKALIIKLIGGLYTFKDLYTKEIYEGYAKGKFRMVRVEKDSSFNKNITKKTKKDVKNIILSPKVGDYISYTFESNQYMITEVLERKNELSRPDISNIDQVLLVFSAIRPDFSFNLLDKFLVILESNHLKPVLIVSKIDLIDEPTLLELKKNLSYYASYMDIHFVNSKARIGLDTLEHIFKDQITVLAGQTGVGKSTLMNALIPELSLKTQEISDALGRGKHTTRHSELYAFGGGYIADTPGFSKIEFSFYDEKLLKDYFVDFKEISHECRFGSKCLHMSEPDCMVKSYVTNGSILRSRYESYVSFMNELKTKKEKY</sequence>
<keyword evidence="3" id="KW-0963">Cytoplasm</keyword>
<dbReference type="PATRIC" id="fig|35623.3.peg.1209"/>
<evidence type="ECO:0000256" key="1">
    <source>
        <dbReference type="ARBA" id="ARBA00022741"/>
    </source>
</evidence>
<evidence type="ECO:0000259" key="4">
    <source>
        <dbReference type="PROSITE" id="PS50936"/>
    </source>
</evidence>
<keyword evidence="7" id="KW-1185">Reference proteome</keyword>
<feature type="binding site" evidence="3">
    <location>
        <position position="284"/>
    </location>
    <ligand>
        <name>Zn(2+)</name>
        <dbReference type="ChEBI" id="CHEBI:29105"/>
    </ligand>
</feature>
<comment type="subunit">
    <text evidence="3">Monomer. Associates with 30S ribosomal subunit, binds 16S rRNA.</text>
</comment>
<dbReference type="KEGG" id="aoc:Aocu_12090"/>
<organism evidence="6 7">
    <name type="scientific">Acholeplasma oculi</name>
    <dbReference type="NCBI Taxonomy" id="35623"/>
    <lineage>
        <taxon>Bacteria</taxon>
        <taxon>Bacillati</taxon>
        <taxon>Mycoplasmatota</taxon>
        <taxon>Mollicutes</taxon>
        <taxon>Acholeplasmatales</taxon>
        <taxon>Acholeplasmataceae</taxon>
        <taxon>Acholeplasma</taxon>
    </lineage>
</organism>
<keyword evidence="3" id="KW-0694">RNA-binding</keyword>
<dbReference type="InterPro" id="IPR010914">
    <property type="entry name" value="RsgA_GTPase_dom"/>
</dbReference>
<dbReference type="Pfam" id="PF03193">
    <property type="entry name" value="RsgA_GTPase"/>
    <property type="match status" value="1"/>
</dbReference>
<dbReference type="InterPro" id="IPR027417">
    <property type="entry name" value="P-loop_NTPase"/>
</dbReference>
<dbReference type="PANTHER" id="PTHR32120:SF11">
    <property type="entry name" value="SMALL RIBOSOMAL SUBUNIT BIOGENESIS GTPASE RSGA 1, MITOCHONDRIAL-RELATED"/>
    <property type="match status" value="1"/>
</dbReference>
<evidence type="ECO:0000256" key="2">
    <source>
        <dbReference type="ARBA" id="ARBA00023134"/>
    </source>
</evidence>
<dbReference type="Gene3D" id="3.40.50.300">
    <property type="entry name" value="P-loop containing nucleotide triphosphate hydrolases"/>
    <property type="match status" value="1"/>
</dbReference>
<gene>
    <name evidence="3 6" type="primary">rsgA</name>
    <name evidence="6" type="ORF">Aocu_12090</name>
</gene>
<dbReference type="InterPro" id="IPR004881">
    <property type="entry name" value="Ribosome_biogen_GTPase_RsgA"/>
</dbReference>
<dbReference type="InParanoid" id="A0A061AJW7"/>
<keyword evidence="1 3" id="KW-0547">Nucleotide-binding</keyword>
<protein>
    <recommendedName>
        <fullName evidence="3">Small ribosomal subunit biogenesis GTPase RsgA</fullName>
        <ecNumber evidence="3">3.6.1.-</ecNumber>
    </recommendedName>
</protein>
<dbReference type="RefSeq" id="WP_045749716.1">
    <property type="nucleotide sequence ID" value="NZ_FUZK01000001.1"/>
</dbReference>
<dbReference type="GO" id="GO:0003924">
    <property type="term" value="F:GTPase activity"/>
    <property type="evidence" value="ECO:0007669"/>
    <property type="project" value="UniProtKB-UniRule"/>
</dbReference>
<dbReference type="GO" id="GO:0042274">
    <property type="term" value="P:ribosomal small subunit biogenesis"/>
    <property type="evidence" value="ECO:0007669"/>
    <property type="project" value="UniProtKB-UniRule"/>
</dbReference>
<feature type="binding site" evidence="3">
    <location>
        <position position="278"/>
    </location>
    <ligand>
        <name>Zn(2+)</name>
        <dbReference type="ChEBI" id="CHEBI:29105"/>
    </ligand>
</feature>
<keyword evidence="3" id="KW-0378">Hydrolase</keyword>
<feature type="binding site" evidence="3">
    <location>
        <begin position="189"/>
        <end position="197"/>
    </location>
    <ligand>
        <name>GTP</name>
        <dbReference type="ChEBI" id="CHEBI:37565"/>
    </ligand>
</feature>
<feature type="domain" description="CP-type G" evidence="5">
    <location>
        <begin position="87"/>
        <end position="246"/>
    </location>
</feature>
<keyword evidence="3" id="KW-0479">Metal-binding</keyword>
<dbReference type="PROSITE" id="PS50936">
    <property type="entry name" value="ENGC_GTPASE"/>
    <property type="match status" value="1"/>
</dbReference>
<dbReference type="GO" id="GO:0019843">
    <property type="term" value="F:rRNA binding"/>
    <property type="evidence" value="ECO:0007669"/>
    <property type="project" value="UniProtKB-KW"/>
</dbReference>
<keyword evidence="2 3" id="KW-0342">GTP-binding</keyword>
<comment type="similarity">
    <text evidence="3">Belongs to the TRAFAC class YlqF/YawG GTPase family. RsgA subfamily.</text>
</comment>
<name>A0A061AJW7_9MOLU</name>
<dbReference type="GO" id="GO:0005737">
    <property type="term" value="C:cytoplasm"/>
    <property type="evidence" value="ECO:0007669"/>
    <property type="project" value="UniProtKB-SubCell"/>
</dbReference>
<dbReference type="Proteomes" id="UP000032434">
    <property type="component" value="Chromosome 1"/>
</dbReference>
<dbReference type="GO" id="GO:0046872">
    <property type="term" value="F:metal ion binding"/>
    <property type="evidence" value="ECO:0007669"/>
    <property type="project" value="UniProtKB-KW"/>
</dbReference>
<dbReference type="EMBL" id="LK028559">
    <property type="protein sequence ID" value="CDR31282.1"/>
    <property type="molecule type" value="Genomic_DNA"/>
</dbReference>
<dbReference type="Gene3D" id="1.10.40.50">
    <property type="entry name" value="Probable gtpase engc, domain 3"/>
    <property type="match status" value="1"/>
</dbReference>
<keyword evidence="3" id="KW-0862">Zinc</keyword>
<comment type="subcellular location">
    <subcellularLocation>
        <location evidence="3">Cytoplasm</location>
    </subcellularLocation>
</comment>
<comment type="function">
    <text evidence="3">One of several proteins that assist in the late maturation steps of the functional core of the 30S ribosomal subunit. Helps release RbfA from mature subunits. May play a role in the assembly of ribosomal proteins into the subunit. Circularly permuted GTPase that catalyzes slow GTP hydrolysis, GTPase activity is stimulated by the 30S ribosomal subunit.</text>
</comment>
<comment type="cofactor">
    <cofactor evidence="3">
        <name>Zn(2+)</name>
        <dbReference type="ChEBI" id="CHEBI:29105"/>
    </cofactor>
    <text evidence="3">Binds 1 zinc ion per subunit.</text>
</comment>
<dbReference type="PANTHER" id="PTHR32120">
    <property type="entry name" value="SMALL RIBOSOMAL SUBUNIT BIOGENESIS GTPASE RSGA"/>
    <property type="match status" value="1"/>
</dbReference>
<dbReference type="STRING" id="35623.Aocu_12090"/>
<evidence type="ECO:0000256" key="3">
    <source>
        <dbReference type="HAMAP-Rule" id="MF_01820"/>
    </source>
</evidence>
<dbReference type="NCBIfam" id="TIGR00157">
    <property type="entry name" value="ribosome small subunit-dependent GTPase A"/>
    <property type="match status" value="1"/>
</dbReference>
<dbReference type="GO" id="GO:0005525">
    <property type="term" value="F:GTP binding"/>
    <property type="evidence" value="ECO:0007669"/>
    <property type="project" value="UniProtKB-UniRule"/>
</dbReference>
<keyword evidence="3" id="KW-0690">Ribosome biogenesis</keyword>
<dbReference type="EC" id="3.6.1.-" evidence="3"/>
<feature type="binding site" evidence="3">
    <location>
        <position position="270"/>
    </location>
    <ligand>
        <name>Zn(2+)</name>
        <dbReference type="ChEBI" id="CHEBI:29105"/>
    </ligand>
</feature>
<dbReference type="FunCoup" id="A0A061AJW7">
    <property type="interactions" value="187"/>
</dbReference>
<proteinExistence type="inferred from homology"/>
<dbReference type="AlphaFoldDB" id="A0A061AJW7"/>
<reference evidence="7" key="1">
    <citation type="submission" date="2014-05" db="EMBL/GenBank/DDBJ databases">
        <authorList>
            <person name="Kube M."/>
        </authorList>
    </citation>
    <scope>NUCLEOTIDE SEQUENCE [LARGE SCALE GENOMIC DNA]</scope>
</reference>
<feature type="binding site" evidence="3">
    <location>
        <position position="276"/>
    </location>
    <ligand>
        <name>Zn(2+)</name>
        <dbReference type="ChEBI" id="CHEBI:29105"/>
    </ligand>
</feature>
<dbReference type="SUPFAM" id="SSF52540">
    <property type="entry name" value="P-loop containing nucleoside triphosphate hydrolases"/>
    <property type="match status" value="1"/>
</dbReference>
<keyword evidence="3" id="KW-0699">rRNA-binding</keyword>